<dbReference type="Gene3D" id="1.25.40.10">
    <property type="entry name" value="Tetratricopeptide repeat domain"/>
    <property type="match status" value="2"/>
</dbReference>
<dbReference type="Proteomes" id="UP000217311">
    <property type="component" value="Chromosome"/>
</dbReference>
<dbReference type="EMBL" id="CP023315">
    <property type="protein sequence ID" value="ATC32176.1"/>
    <property type="molecule type" value="Genomic_DNA"/>
</dbReference>
<dbReference type="Pfam" id="PF14559">
    <property type="entry name" value="TPR_19"/>
    <property type="match status" value="1"/>
</dbReference>
<name>A0A290MTC4_CAUVI</name>
<evidence type="ECO:0000313" key="1">
    <source>
        <dbReference type="EMBL" id="ATC32176.1"/>
    </source>
</evidence>
<protein>
    <recommendedName>
        <fullName evidence="3">Tetratricopeptide repeat protein</fullName>
    </recommendedName>
</protein>
<proteinExistence type="predicted"/>
<sequence length="328" mass="34951">MTSGPSWAQASSVAAFNQAQAAYARGDLKTALEQYAYVERASGAEDGVTLAWIETHRAEVLLALGRVNDAKALSDNARNVLEQSSRAARSAGLTPTLVCFADRVTANIEFAAHRFEAAIDWAKSARSSAVPGSECWSQSVLTLHYALRVAGQGREGWKSIRPTTGVYTRQPPGSLADLINEVDAAAGVGDHAQSALLANEALAALETPRFSSVRKAARPSLLEALSRAQLRAGHAADALASAQAAMREDPTSKVVRLRLAEALFDQARWRESQAALDAVNACGDCSRVDQLAILDLSRNTAILLGQFATAERQRLALNAMLVRGASER</sequence>
<dbReference type="InterPro" id="IPR011990">
    <property type="entry name" value="TPR-like_helical_dom_sf"/>
</dbReference>
<evidence type="ECO:0000313" key="2">
    <source>
        <dbReference type="Proteomes" id="UP000217311"/>
    </source>
</evidence>
<gene>
    <name evidence="1" type="ORF">CA606_07310</name>
</gene>
<dbReference type="AlphaFoldDB" id="A0A290MTC4"/>
<organism evidence="1 2">
    <name type="scientific">Caulobacter vibrioides</name>
    <name type="common">Caulobacter crescentus</name>
    <dbReference type="NCBI Taxonomy" id="155892"/>
    <lineage>
        <taxon>Bacteria</taxon>
        <taxon>Pseudomonadati</taxon>
        <taxon>Pseudomonadota</taxon>
        <taxon>Alphaproteobacteria</taxon>
        <taxon>Caulobacterales</taxon>
        <taxon>Caulobacteraceae</taxon>
        <taxon>Caulobacter</taxon>
    </lineage>
</organism>
<reference evidence="2" key="1">
    <citation type="submission" date="2017-09" db="EMBL/GenBank/DDBJ databases">
        <title>Genome evolution observed in wild isolates of Caulobacter crescentus.</title>
        <authorList>
            <person name="Ely B."/>
            <person name="Wilson K."/>
            <person name="Scott D."/>
        </authorList>
    </citation>
    <scope>NUCLEOTIDE SEQUENCE [LARGE SCALE GENOMIC DNA]</scope>
    <source>
        <strain evidence="2">CB13b1a</strain>
    </source>
</reference>
<evidence type="ECO:0008006" key="3">
    <source>
        <dbReference type="Google" id="ProtNLM"/>
    </source>
</evidence>
<accession>A0A290MTC4</accession>
<dbReference type="SUPFAM" id="SSF48452">
    <property type="entry name" value="TPR-like"/>
    <property type="match status" value="2"/>
</dbReference>